<dbReference type="Pfam" id="PF07707">
    <property type="entry name" value="BACK"/>
    <property type="match status" value="1"/>
</dbReference>
<proteinExistence type="predicted"/>
<dbReference type="SMART" id="SM00612">
    <property type="entry name" value="Kelch"/>
    <property type="match status" value="6"/>
</dbReference>
<dbReference type="InterPro" id="IPR015915">
    <property type="entry name" value="Kelch-typ_b-propeller"/>
</dbReference>
<protein>
    <recommendedName>
        <fullName evidence="3">Kelch-like protein diablo</fullName>
    </recommendedName>
</protein>
<dbReference type="PRINTS" id="PR00501">
    <property type="entry name" value="KELCHREPEAT"/>
</dbReference>
<comment type="caution">
    <text evidence="11">The sequence shown here is derived from an EMBL/GenBank/DDBJ whole genome shotgun (WGS) entry which is preliminary data.</text>
</comment>
<dbReference type="SMART" id="SM00225">
    <property type="entry name" value="BTB"/>
    <property type="match status" value="1"/>
</dbReference>
<reference evidence="11" key="1">
    <citation type="submission" date="2020-08" db="EMBL/GenBank/DDBJ databases">
        <title>Multicomponent nature underlies the extraordinary mechanical properties of spider dragline silk.</title>
        <authorList>
            <person name="Kono N."/>
            <person name="Nakamura H."/>
            <person name="Mori M."/>
            <person name="Yoshida Y."/>
            <person name="Ohtoshi R."/>
            <person name="Malay A.D."/>
            <person name="Moran D.A.P."/>
            <person name="Tomita M."/>
            <person name="Numata K."/>
            <person name="Arakawa K."/>
        </authorList>
    </citation>
    <scope>NUCLEOTIDE SEQUENCE</scope>
</reference>
<dbReference type="InterPro" id="IPR000210">
    <property type="entry name" value="BTB/POZ_dom"/>
</dbReference>
<sequence length="630" mass="70430">MAKKKDQTENHRQCFRSRSMEEDKENLCADGAMRFTIASYPKEAFEVMSLMRQHQKLCDVEIRVCNEIFHAHKIVLASASPYFKKKCCQILQYAANCGKTAPVHVGKSGEVHGEAFLMSLAMFTSGLKESEMSVINIQGVCPMSMAIIIHFAYAGQVKIEESNVCNLLPAATMFQVPHIIDACCSFLENQLDPSNCIGIADFALQHSCNNLYSIANQFIDDHFSEVSQGDEFLALSTVQMVKLIKRDELNVRSEMEVFNAVLRWVKHDKPRRCPRLSDILNAVRCHFLTPRFLKEQIQKCEVLKNEPQCCDYLSRIIQDLTSRRKYSCNQRTPKVPYVIYTTGGYLQHSLSNMECYNALEKQWFSLADLPTPRSGLGGAFIDGKFYAVGGRNNCLDGNQDSDGVDCYDPITNKWKSCCKMTIARNRVGVGVLDGLLYAVGGSKATTHHNTVERYDPAEDKWCRVQNMLTSRIGVGVAVVKRFLYAVGGYDGNSRLNTVECYHPEKDTWTQVASMNTNRSGAGVVALDHYIYAVGGYDGALQLKSVERYDTEIDEWVYVSEMSSPRSALSVAVLDGKIYALGGYDGTNFLNTVEMYDPEKDAWEAAPNMTCGRSGQASAVWRAPCLAHGVS</sequence>
<evidence type="ECO:0000313" key="11">
    <source>
        <dbReference type="EMBL" id="GFY48076.1"/>
    </source>
</evidence>
<dbReference type="Pfam" id="PF00651">
    <property type="entry name" value="BTB"/>
    <property type="match status" value="2"/>
</dbReference>
<dbReference type="FunFam" id="1.25.40.420:FF:000001">
    <property type="entry name" value="Kelch-like family member 12"/>
    <property type="match status" value="1"/>
</dbReference>
<dbReference type="InterPro" id="IPR006652">
    <property type="entry name" value="Kelch_1"/>
</dbReference>
<evidence type="ECO:0000256" key="2">
    <source>
        <dbReference type="ARBA" id="ARBA00004906"/>
    </source>
</evidence>
<dbReference type="PANTHER" id="PTHR24412">
    <property type="entry name" value="KELCH PROTEIN"/>
    <property type="match status" value="1"/>
</dbReference>
<feature type="domain" description="BTB" evidence="10">
    <location>
        <begin position="58"/>
        <end position="161"/>
    </location>
</feature>
<dbReference type="InterPro" id="IPR011705">
    <property type="entry name" value="BACK"/>
</dbReference>
<dbReference type="PIRSF" id="PIRSF037037">
    <property type="entry name" value="Kelch-like_protein_gigaxonin"/>
    <property type="match status" value="1"/>
</dbReference>
<comment type="subcellular location">
    <subcellularLocation>
        <location evidence="1">Cytoplasm</location>
    </subcellularLocation>
</comment>
<evidence type="ECO:0000256" key="8">
    <source>
        <dbReference type="ARBA" id="ARBA00023203"/>
    </source>
</evidence>
<dbReference type="PANTHER" id="PTHR24412:SF401">
    <property type="entry name" value="FI11917P"/>
    <property type="match status" value="1"/>
</dbReference>
<evidence type="ECO:0000256" key="7">
    <source>
        <dbReference type="ARBA" id="ARBA00022786"/>
    </source>
</evidence>
<dbReference type="AlphaFoldDB" id="A0A8X7BWX4"/>
<dbReference type="Gene3D" id="3.30.710.10">
    <property type="entry name" value="Potassium Channel Kv1.1, Chain A"/>
    <property type="match status" value="1"/>
</dbReference>
<dbReference type="Gene3D" id="1.25.40.420">
    <property type="match status" value="1"/>
</dbReference>
<gene>
    <name evidence="11" type="primary">Keap1</name>
    <name evidence="11" type="ORF">TNIN_177822</name>
</gene>
<dbReference type="FunFam" id="2.120.10.80:FF:000024">
    <property type="entry name" value="Kelch-like ECH-associated protein 1"/>
    <property type="match status" value="1"/>
</dbReference>
<keyword evidence="6" id="KW-0677">Repeat</keyword>
<evidence type="ECO:0000256" key="6">
    <source>
        <dbReference type="ARBA" id="ARBA00022737"/>
    </source>
</evidence>
<dbReference type="SUPFAM" id="SSF117281">
    <property type="entry name" value="Kelch motif"/>
    <property type="match status" value="1"/>
</dbReference>
<keyword evidence="4" id="KW-0880">Kelch repeat</keyword>
<dbReference type="EMBL" id="BMAV01006310">
    <property type="protein sequence ID" value="GFY48076.1"/>
    <property type="molecule type" value="Genomic_DNA"/>
</dbReference>
<dbReference type="Proteomes" id="UP000886998">
    <property type="component" value="Unassembled WGS sequence"/>
</dbReference>
<dbReference type="InterPro" id="IPR011333">
    <property type="entry name" value="SKP1/BTB/POZ_sf"/>
</dbReference>
<comment type="function">
    <text evidence="9">Probable substrate-specific adapter of an E3 ubiquitin-protein ligase complex which mediates the ubiquitination and subsequent proteasomal degradation of target proteins. May have a role in synapse differentiation and growth.</text>
</comment>
<evidence type="ECO:0000256" key="1">
    <source>
        <dbReference type="ARBA" id="ARBA00004496"/>
    </source>
</evidence>
<comment type="pathway">
    <text evidence="2">Protein modification; protein ubiquitination.</text>
</comment>
<keyword evidence="12" id="KW-1185">Reference proteome</keyword>
<accession>A0A8X7BWX4</accession>
<dbReference type="Pfam" id="PF01344">
    <property type="entry name" value="Kelch_1"/>
    <property type="match status" value="5"/>
</dbReference>
<dbReference type="Gene3D" id="2.120.10.80">
    <property type="entry name" value="Kelch-type beta propeller"/>
    <property type="match status" value="1"/>
</dbReference>
<name>A0A8X7BWX4_9ARAC</name>
<evidence type="ECO:0000256" key="4">
    <source>
        <dbReference type="ARBA" id="ARBA00022441"/>
    </source>
</evidence>
<keyword evidence="5" id="KW-0963">Cytoplasm</keyword>
<keyword evidence="7" id="KW-0833">Ubl conjugation pathway</keyword>
<dbReference type="InterPro" id="IPR017096">
    <property type="entry name" value="BTB-kelch_protein"/>
</dbReference>
<dbReference type="SUPFAM" id="SSF54695">
    <property type="entry name" value="POZ domain"/>
    <property type="match status" value="1"/>
</dbReference>
<evidence type="ECO:0000256" key="3">
    <source>
        <dbReference type="ARBA" id="ARBA00013699"/>
    </source>
</evidence>
<evidence type="ECO:0000313" key="12">
    <source>
        <dbReference type="Proteomes" id="UP000886998"/>
    </source>
</evidence>
<dbReference type="SMART" id="SM00875">
    <property type="entry name" value="BACK"/>
    <property type="match status" value="1"/>
</dbReference>
<dbReference type="OrthoDB" id="45365at2759"/>
<keyword evidence="8" id="KW-0009">Actin-binding</keyword>
<organism evidence="11 12">
    <name type="scientific">Trichonephila inaurata madagascariensis</name>
    <dbReference type="NCBI Taxonomy" id="2747483"/>
    <lineage>
        <taxon>Eukaryota</taxon>
        <taxon>Metazoa</taxon>
        <taxon>Ecdysozoa</taxon>
        <taxon>Arthropoda</taxon>
        <taxon>Chelicerata</taxon>
        <taxon>Arachnida</taxon>
        <taxon>Araneae</taxon>
        <taxon>Araneomorphae</taxon>
        <taxon>Entelegynae</taxon>
        <taxon>Araneoidea</taxon>
        <taxon>Nephilidae</taxon>
        <taxon>Trichonephila</taxon>
        <taxon>Trichonephila inaurata</taxon>
    </lineage>
</organism>
<dbReference type="GO" id="GO:0003779">
    <property type="term" value="F:actin binding"/>
    <property type="evidence" value="ECO:0007669"/>
    <property type="project" value="UniProtKB-KW"/>
</dbReference>
<dbReference type="PROSITE" id="PS50097">
    <property type="entry name" value="BTB"/>
    <property type="match status" value="1"/>
</dbReference>
<dbReference type="GO" id="GO:0005737">
    <property type="term" value="C:cytoplasm"/>
    <property type="evidence" value="ECO:0007669"/>
    <property type="project" value="UniProtKB-SubCell"/>
</dbReference>
<evidence type="ECO:0000259" key="10">
    <source>
        <dbReference type="PROSITE" id="PS50097"/>
    </source>
</evidence>
<evidence type="ECO:0000256" key="9">
    <source>
        <dbReference type="ARBA" id="ARBA00043912"/>
    </source>
</evidence>
<evidence type="ECO:0000256" key="5">
    <source>
        <dbReference type="ARBA" id="ARBA00022490"/>
    </source>
</evidence>